<name>A0A853DST9_9MICO</name>
<feature type="region of interest" description="Disordered" evidence="2">
    <location>
        <begin position="100"/>
        <end position="139"/>
    </location>
</feature>
<dbReference type="GO" id="GO:0003677">
    <property type="term" value="F:DNA binding"/>
    <property type="evidence" value="ECO:0007669"/>
    <property type="project" value="UniProtKB-KW"/>
</dbReference>
<feature type="region of interest" description="Disordered" evidence="2">
    <location>
        <begin position="1"/>
        <end position="23"/>
    </location>
</feature>
<evidence type="ECO:0000259" key="3">
    <source>
        <dbReference type="Pfam" id="PF02311"/>
    </source>
</evidence>
<dbReference type="Gene3D" id="2.60.120.10">
    <property type="entry name" value="Jelly Rolls"/>
    <property type="match status" value="1"/>
</dbReference>
<dbReference type="GO" id="GO:0016853">
    <property type="term" value="F:isomerase activity"/>
    <property type="evidence" value="ECO:0007669"/>
    <property type="project" value="UniProtKB-KW"/>
</dbReference>
<comment type="caution">
    <text evidence="4">The sequence shown here is derived from an EMBL/GenBank/DDBJ whole genome shotgun (WGS) entry which is preliminary data.</text>
</comment>
<sequence>MPVYEPGQWLNPDSRPTGTGTATAGRFAVPLDGGRFDRHHHDDDELWFITAGSGRILVDGAERDVRAGDIVLHPAGTTHDIVAVYEELRGFFTETGHPAGGRVGHLHRDEADAAGHDVPALPSPPGLEPADPTAPTAGR</sequence>
<keyword evidence="5" id="KW-1185">Reference proteome</keyword>
<organism evidence="4 5">
    <name type="scientific">Leifsonia naganoensis</name>
    <dbReference type="NCBI Taxonomy" id="150025"/>
    <lineage>
        <taxon>Bacteria</taxon>
        <taxon>Bacillati</taxon>
        <taxon>Actinomycetota</taxon>
        <taxon>Actinomycetes</taxon>
        <taxon>Micrococcales</taxon>
        <taxon>Microbacteriaceae</taxon>
        <taxon>Leifsonia</taxon>
    </lineage>
</organism>
<dbReference type="InterPro" id="IPR011051">
    <property type="entry name" value="RmlC_Cupin_sf"/>
</dbReference>
<evidence type="ECO:0000256" key="2">
    <source>
        <dbReference type="SAM" id="MobiDB-lite"/>
    </source>
</evidence>
<dbReference type="Proteomes" id="UP000521075">
    <property type="component" value="Unassembled WGS sequence"/>
</dbReference>
<dbReference type="AlphaFoldDB" id="A0A853DST9"/>
<protein>
    <submittedName>
        <fullName evidence="4">Mannose-6-phosphate isomerase-like protein (Cupin superfamily)</fullName>
    </submittedName>
</protein>
<dbReference type="Pfam" id="PF02311">
    <property type="entry name" value="AraC_binding"/>
    <property type="match status" value="1"/>
</dbReference>
<feature type="compositionally biased region" description="Basic and acidic residues" evidence="2">
    <location>
        <begin position="106"/>
        <end position="115"/>
    </location>
</feature>
<dbReference type="EMBL" id="JACCHJ010000001">
    <property type="protein sequence ID" value="NYK11277.1"/>
    <property type="molecule type" value="Genomic_DNA"/>
</dbReference>
<dbReference type="SUPFAM" id="SSF51182">
    <property type="entry name" value="RmlC-like cupins"/>
    <property type="match status" value="1"/>
</dbReference>
<keyword evidence="1" id="KW-0238">DNA-binding</keyword>
<feature type="domain" description="AraC-type arabinose-binding/dimerisation" evidence="3">
    <location>
        <begin position="33"/>
        <end position="117"/>
    </location>
</feature>
<evidence type="ECO:0000256" key="1">
    <source>
        <dbReference type="ARBA" id="ARBA00023125"/>
    </source>
</evidence>
<evidence type="ECO:0000313" key="5">
    <source>
        <dbReference type="Proteomes" id="UP000521075"/>
    </source>
</evidence>
<proteinExistence type="predicted"/>
<gene>
    <name evidence="4" type="ORF">HNR14_003158</name>
</gene>
<reference evidence="4 5" key="1">
    <citation type="submission" date="2020-07" db="EMBL/GenBank/DDBJ databases">
        <title>Sequencing the genomes of 1000 actinobacteria strains.</title>
        <authorList>
            <person name="Klenk H.-P."/>
        </authorList>
    </citation>
    <scope>NUCLEOTIDE SEQUENCE [LARGE SCALE GENOMIC DNA]</scope>
    <source>
        <strain evidence="4 5">DSM 15166</strain>
    </source>
</reference>
<evidence type="ECO:0000313" key="4">
    <source>
        <dbReference type="EMBL" id="NYK11277.1"/>
    </source>
</evidence>
<dbReference type="InterPro" id="IPR014710">
    <property type="entry name" value="RmlC-like_jellyroll"/>
</dbReference>
<dbReference type="GO" id="GO:0006355">
    <property type="term" value="P:regulation of DNA-templated transcription"/>
    <property type="evidence" value="ECO:0007669"/>
    <property type="project" value="InterPro"/>
</dbReference>
<accession>A0A853DST9</accession>
<keyword evidence="4" id="KW-0413">Isomerase</keyword>
<dbReference type="InterPro" id="IPR003313">
    <property type="entry name" value="AraC-bd"/>
</dbReference>
<dbReference type="RefSeq" id="WP_179701799.1">
    <property type="nucleotide sequence ID" value="NZ_BAAAHA010000001.1"/>
</dbReference>